<gene>
    <name evidence="2" type="ordered locus">Hbal_1290</name>
</gene>
<organism evidence="2 3">
    <name type="scientific">Hirschia baltica (strain ATCC 49814 / DSM 5838 / IFAM 1418)</name>
    <dbReference type="NCBI Taxonomy" id="582402"/>
    <lineage>
        <taxon>Bacteria</taxon>
        <taxon>Pseudomonadati</taxon>
        <taxon>Pseudomonadota</taxon>
        <taxon>Alphaproteobacteria</taxon>
        <taxon>Hyphomonadales</taxon>
        <taxon>Hyphomonadaceae</taxon>
        <taxon>Hirschia</taxon>
    </lineage>
</organism>
<keyword evidence="1" id="KW-1133">Transmembrane helix</keyword>
<feature type="transmembrane region" description="Helical" evidence="1">
    <location>
        <begin position="20"/>
        <end position="38"/>
    </location>
</feature>
<dbReference type="EMBL" id="CP001678">
    <property type="protein sequence ID" value="ACT58982.1"/>
    <property type="molecule type" value="Genomic_DNA"/>
</dbReference>
<keyword evidence="1" id="KW-0812">Transmembrane</keyword>
<keyword evidence="1" id="KW-0472">Membrane</keyword>
<evidence type="ECO:0000256" key="1">
    <source>
        <dbReference type="SAM" id="Phobius"/>
    </source>
</evidence>
<protein>
    <submittedName>
        <fullName evidence="2">Uncharacterized protein</fullName>
    </submittedName>
</protein>
<accession>C6XIN7</accession>
<name>C6XIN7_HIRBI</name>
<proteinExistence type="predicted"/>
<evidence type="ECO:0000313" key="2">
    <source>
        <dbReference type="EMBL" id="ACT58982.1"/>
    </source>
</evidence>
<dbReference type="AlphaFoldDB" id="C6XIN7"/>
<dbReference type="STRING" id="582402.Hbal_1290"/>
<feature type="transmembrane region" description="Helical" evidence="1">
    <location>
        <begin position="50"/>
        <end position="67"/>
    </location>
</feature>
<dbReference type="RefSeq" id="WP_015827132.1">
    <property type="nucleotide sequence ID" value="NC_012982.1"/>
</dbReference>
<dbReference type="Proteomes" id="UP000002745">
    <property type="component" value="Chromosome"/>
</dbReference>
<reference evidence="3" key="1">
    <citation type="journal article" date="2011" name="J. Bacteriol.">
        <title>Genome sequences of eight morphologically diverse alphaproteobacteria.</title>
        <authorList>
            <consortium name="US DOE Joint Genome Institute"/>
            <person name="Brown P.J."/>
            <person name="Kysela D.T."/>
            <person name="Buechlein A."/>
            <person name="Hemmerich C."/>
            <person name="Brun Y.V."/>
        </authorList>
    </citation>
    <scope>NUCLEOTIDE SEQUENCE [LARGE SCALE GENOMIC DNA]</scope>
    <source>
        <strain evidence="3">ATCC 49814 / DSM 5838 / IFAM 1418</strain>
    </source>
</reference>
<evidence type="ECO:0000313" key="3">
    <source>
        <dbReference type="Proteomes" id="UP000002745"/>
    </source>
</evidence>
<dbReference type="HOGENOM" id="CLU_2699682_0_0_5"/>
<sequence length="73" mass="7976">MSQPLGKQLLGFRILTKKRAYLALGLVMLPWYALSSFRELTHGPLGVADAYAVIGLLIAIAVLFVGWKMPSDS</sequence>
<keyword evidence="3" id="KW-1185">Reference proteome</keyword>
<dbReference type="KEGG" id="hba:Hbal_1290"/>